<organism evidence="3 4">
    <name type="scientific">Fistulifera solaris</name>
    <name type="common">Oleaginous diatom</name>
    <dbReference type="NCBI Taxonomy" id="1519565"/>
    <lineage>
        <taxon>Eukaryota</taxon>
        <taxon>Sar</taxon>
        <taxon>Stramenopiles</taxon>
        <taxon>Ochrophyta</taxon>
        <taxon>Bacillariophyta</taxon>
        <taxon>Bacillariophyceae</taxon>
        <taxon>Bacillariophycidae</taxon>
        <taxon>Naviculales</taxon>
        <taxon>Naviculaceae</taxon>
        <taxon>Fistulifera</taxon>
    </lineage>
</organism>
<dbReference type="SMART" id="SM00220">
    <property type="entry name" value="S_TKc"/>
    <property type="match status" value="1"/>
</dbReference>
<evidence type="ECO:0000313" key="4">
    <source>
        <dbReference type="Proteomes" id="UP000198406"/>
    </source>
</evidence>
<evidence type="ECO:0000259" key="2">
    <source>
        <dbReference type="PROSITE" id="PS50011"/>
    </source>
</evidence>
<evidence type="ECO:0000313" key="3">
    <source>
        <dbReference type="EMBL" id="GAX23081.1"/>
    </source>
</evidence>
<dbReference type="GO" id="GO:0005524">
    <property type="term" value="F:ATP binding"/>
    <property type="evidence" value="ECO:0007669"/>
    <property type="project" value="InterPro"/>
</dbReference>
<name>A0A1Z5KAE9_FISSO</name>
<dbReference type="GO" id="GO:0004674">
    <property type="term" value="F:protein serine/threonine kinase activity"/>
    <property type="evidence" value="ECO:0007669"/>
    <property type="project" value="TreeGrafter"/>
</dbReference>
<feature type="compositionally biased region" description="Low complexity" evidence="1">
    <location>
        <begin position="29"/>
        <end position="55"/>
    </location>
</feature>
<dbReference type="InterPro" id="IPR051681">
    <property type="entry name" value="Ser/Thr_Kinases-Pseudokinases"/>
</dbReference>
<dbReference type="AlphaFoldDB" id="A0A1Z5KAE9"/>
<comment type="caution">
    <text evidence="3">The sequence shown here is derived from an EMBL/GenBank/DDBJ whole genome shotgun (WGS) entry which is preliminary data.</text>
</comment>
<dbReference type="SUPFAM" id="SSF56112">
    <property type="entry name" value="Protein kinase-like (PK-like)"/>
    <property type="match status" value="1"/>
</dbReference>
<feature type="domain" description="Protein kinase" evidence="2">
    <location>
        <begin position="113"/>
        <end position="414"/>
    </location>
</feature>
<dbReference type="PROSITE" id="PS50011">
    <property type="entry name" value="PROTEIN_KINASE_DOM"/>
    <property type="match status" value="1"/>
</dbReference>
<dbReference type="PANTHER" id="PTHR44329">
    <property type="entry name" value="SERINE/THREONINE-PROTEIN KINASE TNNI3K-RELATED"/>
    <property type="match status" value="1"/>
</dbReference>
<dbReference type="EMBL" id="BDSP01000193">
    <property type="protein sequence ID" value="GAX23081.1"/>
    <property type="molecule type" value="Genomic_DNA"/>
</dbReference>
<keyword evidence="4" id="KW-1185">Reference proteome</keyword>
<dbReference type="Proteomes" id="UP000198406">
    <property type="component" value="Unassembled WGS sequence"/>
</dbReference>
<dbReference type="InParanoid" id="A0A1Z5KAE9"/>
<evidence type="ECO:0000256" key="1">
    <source>
        <dbReference type="SAM" id="MobiDB-lite"/>
    </source>
</evidence>
<gene>
    <name evidence="3" type="ORF">FisN_15Hh018</name>
</gene>
<sequence>MKGLLNALERKNSRPSKTWSAKDASVSRSGASVTIASSISSGSASAFAPSSSSSTSDHDYQIKSKERARTIVEITQKTLVGLLENENEFEHEYTFSSIKKNHKNLQYTSRDDLIIGETLAMGGFGCIIQVHATTLSSSNKYVMKTLIPMSRAASDAKLISAAHQLAKERYFLSHLSHPNIISMYAMSKGGLSVIQETRRLDSYFIIEEYMPMLLTDQIQIWHQKQSQHRQSRWSFKKKINPQIFLEQVTCAVQIASALNYLHHQRVIFRDVKSANVGISAQRQAKLFDFGLAVQLPKDADLDALQPSLGGSRVGTLRMMATEVLRKQPYNVKADVFSFALLLWEMIVLDQRPPEGGCGVYGSRPPLPSHWPFTLKRILERAWADDFQNERPHMSEVLLFLRDLQRQLLSEQTAR</sequence>
<dbReference type="OrthoDB" id="184922at2759"/>
<dbReference type="InterPro" id="IPR000719">
    <property type="entry name" value="Prot_kinase_dom"/>
</dbReference>
<dbReference type="Gene3D" id="1.10.510.10">
    <property type="entry name" value="Transferase(Phosphotransferase) domain 1"/>
    <property type="match status" value="1"/>
</dbReference>
<feature type="region of interest" description="Disordered" evidence="1">
    <location>
        <begin position="1"/>
        <end position="61"/>
    </location>
</feature>
<protein>
    <recommendedName>
        <fullName evidence="2">Protein kinase domain-containing protein</fullName>
    </recommendedName>
</protein>
<accession>A0A1Z5KAE9</accession>
<reference evidence="3 4" key="1">
    <citation type="journal article" date="2015" name="Plant Cell">
        <title>Oil accumulation by the oleaginous diatom Fistulifera solaris as revealed by the genome and transcriptome.</title>
        <authorList>
            <person name="Tanaka T."/>
            <person name="Maeda Y."/>
            <person name="Veluchamy A."/>
            <person name="Tanaka M."/>
            <person name="Abida H."/>
            <person name="Marechal E."/>
            <person name="Bowler C."/>
            <person name="Muto M."/>
            <person name="Sunaga Y."/>
            <person name="Tanaka M."/>
            <person name="Yoshino T."/>
            <person name="Taniguchi T."/>
            <person name="Fukuda Y."/>
            <person name="Nemoto M."/>
            <person name="Matsumoto M."/>
            <person name="Wong P.S."/>
            <person name="Aburatani S."/>
            <person name="Fujibuchi W."/>
        </authorList>
    </citation>
    <scope>NUCLEOTIDE SEQUENCE [LARGE SCALE GENOMIC DNA]</scope>
    <source>
        <strain evidence="3 4">JPCC DA0580</strain>
    </source>
</reference>
<dbReference type="Pfam" id="PF00069">
    <property type="entry name" value="Pkinase"/>
    <property type="match status" value="1"/>
</dbReference>
<dbReference type="InterPro" id="IPR011009">
    <property type="entry name" value="Kinase-like_dom_sf"/>
</dbReference>
<proteinExistence type="predicted"/>
<dbReference type="Gene3D" id="3.30.200.20">
    <property type="entry name" value="Phosphorylase Kinase, domain 1"/>
    <property type="match status" value="1"/>
</dbReference>